<sequence length="515" mass="56245">MTVSLSATDGGIGVIKCTDSMYWEVPLNDMFRGFLYFCMLLFPASLLCFIIYYIYQSMYEVNFLDENRHTLRESHSIDLAPTPTSSFSRRKLLSTLGAAGIALAAGDLFMPSNKAHAATSSTLFYNVKDFGARGNRRYDEDDAPYIQSAIDTAALSGGIVYIPPGMYFLKIPLRVSANITLMGAGSSSILRSSTHKLCLLNLSAVQHVHIQGLSFQGIGSFGNASVPRVECGIALDQASDITITDCTFSMIDNGVKSVDSNRVVVENCTFDNIIGTLDYDTQGYGIWCSNVKNHHFVQNQFNMLFQTCITLTNGSSRSVIARNRMQKCYQSGIDLISGPKEEPCQFNTLSDNIIENFINSSGNKGYTYGIRLKGHCISNMITANILNDIDDIGIQLVGQADIQQKRPHRNIISNNQLQAIGNNGIVLINAYDNQIRQNSIRSCKADGILLATEGKDSGSYSDSNQLTGNSLNTCTKAPIRISDANCRETILFGNVGSGNGEKIFDKGTNTTTSSL</sequence>
<organism evidence="3 4">
    <name type="scientific">Paenibacillus phytorum</name>
    <dbReference type="NCBI Taxonomy" id="2654977"/>
    <lineage>
        <taxon>Bacteria</taxon>
        <taxon>Bacillati</taxon>
        <taxon>Bacillota</taxon>
        <taxon>Bacilli</taxon>
        <taxon>Bacillales</taxon>
        <taxon>Paenibacillaceae</taxon>
        <taxon>Paenibacillus</taxon>
    </lineage>
</organism>
<protein>
    <recommendedName>
        <fullName evidence="2">Rhamnogalacturonase A/B/Epimerase-like pectate lyase domain-containing protein</fullName>
    </recommendedName>
</protein>
<dbReference type="SMART" id="SM00710">
    <property type="entry name" value="PbH1"/>
    <property type="match status" value="9"/>
</dbReference>
<comment type="caution">
    <text evidence="3">The sequence shown here is derived from an EMBL/GenBank/DDBJ whole genome shotgun (WGS) entry which is preliminary data.</text>
</comment>
<dbReference type="InterPro" id="IPR012334">
    <property type="entry name" value="Pectin_lyas_fold"/>
</dbReference>
<accession>A0ABX1XWP0</accession>
<evidence type="ECO:0000313" key="3">
    <source>
        <dbReference type="EMBL" id="NOU72941.1"/>
    </source>
</evidence>
<evidence type="ECO:0000313" key="4">
    <source>
        <dbReference type="Proteomes" id="UP000616779"/>
    </source>
</evidence>
<feature type="domain" description="Rhamnogalacturonase A/B/Epimerase-like pectate lyase" evidence="2">
    <location>
        <begin position="124"/>
        <end position="334"/>
    </location>
</feature>
<keyword evidence="4" id="KW-1185">Reference proteome</keyword>
<dbReference type="InterPro" id="IPR006311">
    <property type="entry name" value="TAT_signal"/>
</dbReference>
<keyword evidence="1" id="KW-0472">Membrane</keyword>
<reference evidence="3 4" key="1">
    <citation type="submission" date="2019-10" db="EMBL/GenBank/DDBJ databases">
        <title>Description of Paenibacillus terrestris sp. nov.</title>
        <authorList>
            <person name="Carlier A."/>
            <person name="Qi S."/>
        </authorList>
    </citation>
    <scope>NUCLEOTIDE SEQUENCE [LARGE SCALE GENOMIC DNA]</scope>
    <source>
        <strain evidence="3 4">LMG 31458</strain>
    </source>
</reference>
<dbReference type="PROSITE" id="PS51318">
    <property type="entry name" value="TAT"/>
    <property type="match status" value="1"/>
</dbReference>
<proteinExistence type="predicted"/>
<feature type="transmembrane region" description="Helical" evidence="1">
    <location>
        <begin position="34"/>
        <end position="55"/>
    </location>
</feature>
<keyword evidence="1" id="KW-1133">Transmembrane helix</keyword>
<dbReference type="InterPro" id="IPR011050">
    <property type="entry name" value="Pectin_lyase_fold/virulence"/>
</dbReference>
<gene>
    <name evidence="3" type="ORF">GC098_16175</name>
</gene>
<keyword evidence="1" id="KW-0812">Transmembrane</keyword>
<evidence type="ECO:0000259" key="2">
    <source>
        <dbReference type="Pfam" id="PF12708"/>
    </source>
</evidence>
<dbReference type="Gene3D" id="2.160.20.10">
    <property type="entry name" value="Single-stranded right-handed beta-helix, Pectin lyase-like"/>
    <property type="match status" value="1"/>
</dbReference>
<dbReference type="InterPro" id="IPR024535">
    <property type="entry name" value="RHGA/B-epi-like_pectate_lyase"/>
</dbReference>
<dbReference type="EMBL" id="WHOA01000104">
    <property type="protein sequence ID" value="NOU72941.1"/>
    <property type="molecule type" value="Genomic_DNA"/>
</dbReference>
<dbReference type="InterPro" id="IPR006626">
    <property type="entry name" value="PbH1"/>
</dbReference>
<dbReference type="Pfam" id="PF12708">
    <property type="entry name" value="Pect-lyase_RHGA_epim"/>
    <property type="match status" value="1"/>
</dbReference>
<dbReference type="Proteomes" id="UP000616779">
    <property type="component" value="Unassembled WGS sequence"/>
</dbReference>
<dbReference type="SUPFAM" id="SSF51126">
    <property type="entry name" value="Pectin lyase-like"/>
    <property type="match status" value="1"/>
</dbReference>
<name>A0ABX1XWP0_9BACL</name>
<evidence type="ECO:0000256" key="1">
    <source>
        <dbReference type="SAM" id="Phobius"/>
    </source>
</evidence>